<comment type="similarity">
    <text evidence="4">Belongs to the Omp25/RopB family.</text>
</comment>
<feature type="chain" id="PRO_5020991179" evidence="5">
    <location>
        <begin position="27"/>
        <end position="243"/>
    </location>
</feature>
<dbReference type="PANTHER" id="PTHR34001">
    <property type="entry name" value="BLL7405 PROTEIN"/>
    <property type="match status" value="1"/>
</dbReference>
<keyword evidence="3" id="KW-0472">Membrane</keyword>
<dbReference type="Pfam" id="PF13505">
    <property type="entry name" value="OMP_b-brl"/>
    <property type="match status" value="1"/>
</dbReference>
<proteinExistence type="inferred from homology"/>
<sequence>MSVDFKIKQAGAALFMLVGFAGAANAGSLDTPQVDPQPMVSSSGWEGYYAGARLGFGFAGDDEVGHRSAAGLLIASPGTLAMDGGLYGLRMGWRREKAYRNTSVVFGGELSYERGNLEDSFDKNGYEASSKLDNLWGMRFKVGGTTPSRETLFYGILGYARAEFDYEVAGATGAEVIDLDTNTDLGGYIVGLGVEHKLSDPLSVTAEWEFMEFGSTKLTDSAGAVTSATPKFQNFSIGLNYSF</sequence>
<reference evidence="7 8" key="1">
    <citation type="submission" date="2019-03" db="EMBL/GenBank/DDBJ databases">
        <title>Genomic Encyclopedia of Type Strains, Phase IV (KMG-IV): sequencing the most valuable type-strain genomes for metagenomic binning, comparative biology and taxonomic classification.</title>
        <authorList>
            <person name="Goeker M."/>
        </authorList>
    </citation>
    <scope>NUCLEOTIDE SEQUENCE [LARGE SCALE GENOMIC DNA]</scope>
    <source>
        <strain evidence="7 8">DSM 104836</strain>
    </source>
</reference>
<evidence type="ECO:0000259" key="6">
    <source>
        <dbReference type="Pfam" id="PF13505"/>
    </source>
</evidence>
<gene>
    <name evidence="7" type="ORF">EDD52_11024</name>
</gene>
<keyword evidence="8" id="KW-1185">Reference proteome</keyword>
<feature type="domain" description="Outer membrane protein beta-barrel" evidence="6">
    <location>
        <begin position="35"/>
        <end position="243"/>
    </location>
</feature>
<accession>A0A4R3JB06</accession>
<organism evidence="7 8">
    <name type="scientific">Primorskyibacter sedentarius</name>
    <dbReference type="NCBI Taxonomy" id="745311"/>
    <lineage>
        <taxon>Bacteria</taxon>
        <taxon>Pseudomonadati</taxon>
        <taxon>Pseudomonadota</taxon>
        <taxon>Alphaproteobacteria</taxon>
        <taxon>Rhodobacterales</taxon>
        <taxon>Roseobacteraceae</taxon>
        <taxon>Primorskyibacter</taxon>
    </lineage>
</organism>
<protein>
    <submittedName>
        <fullName evidence="7">Putative outer membrane protein</fullName>
    </submittedName>
</protein>
<dbReference type="AlphaFoldDB" id="A0A4R3JB06"/>
<dbReference type="OrthoDB" id="9815357at2"/>
<dbReference type="RefSeq" id="WP_132245927.1">
    <property type="nucleotide sequence ID" value="NZ_SLZU01000010.1"/>
</dbReference>
<dbReference type="Gene3D" id="2.40.160.20">
    <property type="match status" value="1"/>
</dbReference>
<evidence type="ECO:0000256" key="4">
    <source>
        <dbReference type="ARBA" id="ARBA00038306"/>
    </source>
</evidence>
<dbReference type="InterPro" id="IPR011250">
    <property type="entry name" value="OMP/PagP_B-barrel"/>
</dbReference>
<evidence type="ECO:0000313" key="8">
    <source>
        <dbReference type="Proteomes" id="UP000295696"/>
    </source>
</evidence>
<name>A0A4R3JB06_9RHOB</name>
<dbReference type="EMBL" id="SLZU01000010">
    <property type="protein sequence ID" value="TCS61850.1"/>
    <property type="molecule type" value="Genomic_DNA"/>
</dbReference>
<dbReference type="InterPro" id="IPR027385">
    <property type="entry name" value="Beta-barrel_OMP"/>
</dbReference>
<evidence type="ECO:0000256" key="1">
    <source>
        <dbReference type="ARBA" id="ARBA00004370"/>
    </source>
</evidence>
<evidence type="ECO:0000256" key="5">
    <source>
        <dbReference type="SAM" id="SignalP"/>
    </source>
</evidence>
<dbReference type="GO" id="GO:0016020">
    <property type="term" value="C:membrane"/>
    <property type="evidence" value="ECO:0007669"/>
    <property type="project" value="UniProtKB-SubCell"/>
</dbReference>
<evidence type="ECO:0000256" key="3">
    <source>
        <dbReference type="ARBA" id="ARBA00023136"/>
    </source>
</evidence>
<comment type="subcellular location">
    <subcellularLocation>
        <location evidence="1">Membrane</location>
    </subcellularLocation>
</comment>
<dbReference type="PANTHER" id="PTHR34001:SF3">
    <property type="entry name" value="BLL7405 PROTEIN"/>
    <property type="match status" value="1"/>
</dbReference>
<comment type="caution">
    <text evidence="7">The sequence shown here is derived from an EMBL/GenBank/DDBJ whole genome shotgun (WGS) entry which is preliminary data.</text>
</comment>
<feature type="signal peptide" evidence="5">
    <location>
        <begin position="1"/>
        <end position="26"/>
    </location>
</feature>
<evidence type="ECO:0000256" key="2">
    <source>
        <dbReference type="ARBA" id="ARBA00022729"/>
    </source>
</evidence>
<evidence type="ECO:0000313" key="7">
    <source>
        <dbReference type="EMBL" id="TCS61850.1"/>
    </source>
</evidence>
<dbReference type="Proteomes" id="UP000295696">
    <property type="component" value="Unassembled WGS sequence"/>
</dbReference>
<dbReference type="SUPFAM" id="SSF56925">
    <property type="entry name" value="OMPA-like"/>
    <property type="match status" value="1"/>
</dbReference>
<dbReference type="InterPro" id="IPR051692">
    <property type="entry name" value="OMP-like"/>
</dbReference>
<keyword evidence="2 5" id="KW-0732">Signal</keyword>